<name>A0A0N7JVQ4_9BURK</name>
<dbReference type="EMBL" id="CP012748">
    <property type="protein sequence ID" value="ALL69861.1"/>
    <property type="molecule type" value="Genomic_DNA"/>
</dbReference>
<proteinExistence type="predicted"/>
<reference evidence="1 2" key="1">
    <citation type="journal article" date="2014" name="Genome Announc.">
        <title>Draft Genome Sequence of the Haloacid-Degrading Burkholderia caribensis Strain MBA4.</title>
        <authorList>
            <person name="Pan Y."/>
            <person name="Kong K.F."/>
            <person name="Tsang J.S."/>
        </authorList>
    </citation>
    <scope>NUCLEOTIDE SEQUENCE [LARGE SCALE GENOMIC DNA]</scope>
    <source>
        <strain evidence="1 2">MBA4</strain>
        <plasmid evidence="2">Plasmid</plasmid>
    </source>
</reference>
<organism evidence="1 2">
    <name type="scientific">Paraburkholderia caribensis MBA4</name>
    <dbReference type="NCBI Taxonomy" id="1323664"/>
    <lineage>
        <taxon>Bacteria</taxon>
        <taxon>Pseudomonadati</taxon>
        <taxon>Pseudomonadota</taxon>
        <taxon>Betaproteobacteria</taxon>
        <taxon>Burkholderiales</taxon>
        <taxon>Burkholderiaceae</taxon>
        <taxon>Paraburkholderia</taxon>
    </lineage>
</organism>
<gene>
    <name evidence="1" type="ORF">K788_0007392</name>
</gene>
<sequence>MARLWCCARLGVGAGAHRKSPALQVNVGGMPDEVNSRFFSAGLSDPLTRVHRMQNASTMGYRLVEHFAAVPLQ</sequence>
<dbReference type="Proteomes" id="UP000019146">
    <property type="component" value="Plasmid unnamed"/>
</dbReference>
<dbReference type="AlphaFoldDB" id="A0A0N7JVQ4"/>
<protein>
    <submittedName>
        <fullName evidence="1">Uncharacterized protein</fullName>
    </submittedName>
</protein>
<accession>A0A0N7JVQ4</accession>
<geneLocation type="plasmid" evidence="2"/>
<dbReference type="KEGG" id="bcai:K788_0007392"/>
<keyword evidence="1" id="KW-0614">Plasmid</keyword>
<evidence type="ECO:0000313" key="1">
    <source>
        <dbReference type="EMBL" id="ALL69861.1"/>
    </source>
</evidence>
<evidence type="ECO:0000313" key="2">
    <source>
        <dbReference type="Proteomes" id="UP000019146"/>
    </source>
</evidence>